<dbReference type="Proteomes" id="UP001239397">
    <property type="component" value="Chromosome"/>
</dbReference>
<organism evidence="2 3">
    <name type="scientific">Amycolatopsis mongoliensis</name>
    <dbReference type="NCBI Taxonomy" id="715475"/>
    <lineage>
        <taxon>Bacteria</taxon>
        <taxon>Bacillati</taxon>
        <taxon>Actinomycetota</taxon>
        <taxon>Actinomycetes</taxon>
        <taxon>Pseudonocardiales</taxon>
        <taxon>Pseudonocardiaceae</taxon>
        <taxon>Amycolatopsis</taxon>
    </lineage>
</organism>
<reference evidence="2 3" key="1">
    <citation type="submission" date="2023-06" db="EMBL/GenBank/DDBJ databases">
        <authorList>
            <person name="Oyuntsetseg B."/>
            <person name="Kim S.B."/>
        </authorList>
    </citation>
    <scope>NUCLEOTIDE SEQUENCE [LARGE SCALE GENOMIC DNA]</scope>
    <source>
        <strain evidence="2 3">4-36</strain>
    </source>
</reference>
<evidence type="ECO:0000313" key="2">
    <source>
        <dbReference type="EMBL" id="WIX98645.1"/>
    </source>
</evidence>
<protein>
    <submittedName>
        <fullName evidence="2">Uncharacterized protein</fullName>
    </submittedName>
</protein>
<evidence type="ECO:0000256" key="1">
    <source>
        <dbReference type="SAM" id="MobiDB-lite"/>
    </source>
</evidence>
<feature type="region of interest" description="Disordered" evidence="1">
    <location>
        <begin position="70"/>
        <end position="91"/>
    </location>
</feature>
<proteinExistence type="predicted"/>
<accession>A0A9Y2JHC2</accession>
<keyword evidence="3" id="KW-1185">Reference proteome</keyword>
<dbReference type="RefSeq" id="WP_285995129.1">
    <property type="nucleotide sequence ID" value="NZ_CP127295.1"/>
</dbReference>
<evidence type="ECO:0000313" key="3">
    <source>
        <dbReference type="Proteomes" id="UP001239397"/>
    </source>
</evidence>
<dbReference type="KEGG" id="amog:QRX60_31855"/>
<dbReference type="EMBL" id="CP127295">
    <property type="protein sequence ID" value="WIX98645.1"/>
    <property type="molecule type" value="Genomic_DNA"/>
</dbReference>
<gene>
    <name evidence="2" type="ORF">QRX60_31855</name>
</gene>
<name>A0A9Y2JHC2_9PSEU</name>
<dbReference type="AlphaFoldDB" id="A0A9Y2JHC2"/>
<sequence length="91" mass="9711">MIDKIRHTGQAAGRVAEGLRDGGCAAAVPAGDLGMPGSRAALKMAEVKHVLVYRQRGFESRLDTHAGNMAKAADHYAPQESAAPRRTRWTA</sequence>